<dbReference type="NCBIfam" id="TIGR00976">
    <property type="entry name" value="CocE_NonD"/>
    <property type="match status" value="1"/>
</dbReference>
<protein>
    <submittedName>
        <fullName evidence="3">CocE/NonD family hydrolase</fullName>
    </submittedName>
</protein>
<dbReference type="RefSeq" id="WP_344259880.1">
    <property type="nucleotide sequence ID" value="NZ_BAAAMJ010000012.1"/>
</dbReference>
<dbReference type="SUPFAM" id="SSF53474">
    <property type="entry name" value="alpha/beta-Hydrolases"/>
    <property type="match status" value="1"/>
</dbReference>
<accession>A0ABN2NYQ5</accession>
<dbReference type="InterPro" id="IPR005674">
    <property type="entry name" value="CocE/Ser_esterase"/>
</dbReference>
<dbReference type="InterPro" id="IPR013736">
    <property type="entry name" value="Xaa-Pro_dipept_C"/>
</dbReference>
<feature type="domain" description="Xaa-Pro dipeptidyl-peptidase C-terminal" evidence="2">
    <location>
        <begin position="280"/>
        <end position="481"/>
    </location>
</feature>
<dbReference type="Pfam" id="PF08530">
    <property type="entry name" value="PepX_C"/>
    <property type="match status" value="1"/>
</dbReference>
<organism evidence="3 4">
    <name type="scientific">Streptomyces sodiiphilus</name>
    <dbReference type="NCBI Taxonomy" id="226217"/>
    <lineage>
        <taxon>Bacteria</taxon>
        <taxon>Bacillati</taxon>
        <taxon>Actinomycetota</taxon>
        <taxon>Actinomycetes</taxon>
        <taxon>Kitasatosporales</taxon>
        <taxon>Streptomycetaceae</taxon>
        <taxon>Streptomyces</taxon>
    </lineage>
</organism>
<dbReference type="SUPFAM" id="SSF49785">
    <property type="entry name" value="Galactose-binding domain-like"/>
    <property type="match status" value="1"/>
</dbReference>
<dbReference type="EMBL" id="BAAAMJ010000012">
    <property type="protein sequence ID" value="GAA1907196.1"/>
    <property type="molecule type" value="Genomic_DNA"/>
</dbReference>
<evidence type="ECO:0000256" key="1">
    <source>
        <dbReference type="ARBA" id="ARBA00022801"/>
    </source>
</evidence>
<evidence type="ECO:0000313" key="3">
    <source>
        <dbReference type="EMBL" id="GAA1907196.1"/>
    </source>
</evidence>
<dbReference type="Proteomes" id="UP001501303">
    <property type="component" value="Unassembled WGS sequence"/>
</dbReference>
<keyword evidence="4" id="KW-1185">Reference proteome</keyword>
<proteinExistence type="predicted"/>
<dbReference type="SMART" id="SM00939">
    <property type="entry name" value="PepX_C"/>
    <property type="match status" value="1"/>
</dbReference>
<sequence>MNLPITGELLPAPDGTELATDRCLPPGPGPFPAVLIRTPYGRRNHHRELRSWAARGFAALAQDVRGRHGSKGEWHPYRHETADGTGAVRELRRQPWCDGSVVVAGGSYAAYCALRAALAPPAGRPDAVIAAVPALGLAETARETTGPERLGARAGWWAAHGDRRDSDPGALARLLSADPQLTAHLPVLDLPRRLGRPLPSWPRVWRAGPGGILRAAPRATVPLLVVGGSHDPFAEDALRLWEHWGAPARLLYGPWGHGLTAEPGPDATAAHRLGLGELYVRWARAALEGRIAAGRTGCLALGGTPLWLRAPGAGQPRAYPLETLRLLRGPRFTADPAAPVRSDTLRIPRDGPDDRVLLVSDPLEHPLDLAGRAELRLRAAADTGHADWAARLAALAPDGRAHRLALGIVRYRGTPGGSAELTVPLGPVTRRLPAGTRLRLEITGHHFPAHARNPHTGENPVTATVLRPSLRSVEPARSTLLLPVLSPGRAAASHDPAQEICR</sequence>
<dbReference type="InterPro" id="IPR000383">
    <property type="entry name" value="Xaa-Pro-like_dom"/>
</dbReference>
<dbReference type="InterPro" id="IPR029058">
    <property type="entry name" value="AB_hydrolase_fold"/>
</dbReference>
<evidence type="ECO:0000313" key="4">
    <source>
        <dbReference type="Proteomes" id="UP001501303"/>
    </source>
</evidence>
<keyword evidence="1 3" id="KW-0378">Hydrolase</keyword>
<evidence type="ECO:0000259" key="2">
    <source>
        <dbReference type="SMART" id="SM00939"/>
    </source>
</evidence>
<name>A0ABN2NYQ5_9ACTN</name>
<reference evidence="3 4" key="1">
    <citation type="journal article" date="2019" name="Int. J. Syst. Evol. Microbiol.">
        <title>The Global Catalogue of Microorganisms (GCM) 10K type strain sequencing project: providing services to taxonomists for standard genome sequencing and annotation.</title>
        <authorList>
            <consortium name="The Broad Institute Genomics Platform"/>
            <consortium name="The Broad Institute Genome Sequencing Center for Infectious Disease"/>
            <person name="Wu L."/>
            <person name="Ma J."/>
        </authorList>
    </citation>
    <scope>NUCLEOTIDE SEQUENCE [LARGE SCALE GENOMIC DNA]</scope>
    <source>
        <strain evidence="3 4">JCM 13581</strain>
    </source>
</reference>
<dbReference type="InterPro" id="IPR008979">
    <property type="entry name" value="Galactose-bd-like_sf"/>
</dbReference>
<dbReference type="Gene3D" id="2.60.120.260">
    <property type="entry name" value="Galactose-binding domain-like"/>
    <property type="match status" value="1"/>
</dbReference>
<gene>
    <name evidence="3" type="ORF">GCM10009716_16370</name>
</gene>
<dbReference type="Gene3D" id="1.10.3020.10">
    <property type="entry name" value="alpha-amino acid ester hydrolase ( Helical cap domain)"/>
    <property type="match status" value="1"/>
</dbReference>
<dbReference type="Pfam" id="PF02129">
    <property type="entry name" value="Peptidase_S15"/>
    <property type="match status" value="1"/>
</dbReference>
<dbReference type="GO" id="GO:0016787">
    <property type="term" value="F:hydrolase activity"/>
    <property type="evidence" value="ECO:0007669"/>
    <property type="project" value="UniProtKB-KW"/>
</dbReference>
<comment type="caution">
    <text evidence="3">The sequence shown here is derived from an EMBL/GenBank/DDBJ whole genome shotgun (WGS) entry which is preliminary data.</text>
</comment>
<dbReference type="Gene3D" id="3.40.50.1820">
    <property type="entry name" value="alpha/beta hydrolase"/>
    <property type="match status" value="1"/>
</dbReference>